<keyword evidence="1" id="KW-1133">Transmembrane helix</keyword>
<reference evidence="3" key="1">
    <citation type="journal article" date="2019" name="Int. J. Syst. Evol. Microbiol.">
        <title>The Global Catalogue of Microorganisms (GCM) 10K type strain sequencing project: providing services to taxonomists for standard genome sequencing and annotation.</title>
        <authorList>
            <consortium name="The Broad Institute Genomics Platform"/>
            <consortium name="The Broad Institute Genome Sequencing Center for Infectious Disease"/>
            <person name="Wu L."/>
            <person name="Ma J."/>
        </authorList>
    </citation>
    <scope>NUCLEOTIDE SEQUENCE [LARGE SCALE GENOMIC DNA]</scope>
    <source>
        <strain evidence="3">JCM 17705</strain>
    </source>
</reference>
<accession>A0ABP8G464</accession>
<protein>
    <submittedName>
        <fullName evidence="2">Uncharacterized protein</fullName>
    </submittedName>
</protein>
<evidence type="ECO:0000313" key="3">
    <source>
        <dbReference type="Proteomes" id="UP001500582"/>
    </source>
</evidence>
<keyword evidence="3" id="KW-1185">Reference proteome</keyword>
<proteinExistence type="predicted"/>
<dbReference type="EMBL" id="BAABFT010000003">
    <property type="protein sequence ID" value="GAA4317151.1"/>
    <property type="molecule type" value="Genomic_DNA"/>
</dbReference>
<evidence type="ECO:0000313" key="2">
    <source>
        <dbReference type="EMBL" id="GAA4317151.1"/>
    </source>
</evidence>
<keyword evidence="1" id="KW-0472">Membrane</keyword>
<keyword evidence="1" id="KW-0812">Transmembrane</keyword>
<evidence type="ECO:0000256" key="1">
    <source>
        <dbReference type="SAM" id="Phobius"/>
    </source>
</evidence>
<feature type="transmembrane region" description="Helical" evidence="1">
    <location>
        <begin position="6"/>
        <end position="25"/>
    </location>
</feature>
<dbReference type="RefSeq" id="WP_345210361.1">
    <property type="nucleotide sequence ID" value="NZ_BAABFT010000003.1"/>
</dbReference>
<name>A0ABP8G464_9SPHI</name>
<comment type="caution">
    <text evidence="2">The sequence shown here is derived from an EMBL/GenBank/DDBJ whole genome shotgun (WGS) entry which is preliminary data.</text>
</comment>
<dbReference type="Proteomes" id="UP001500582">
    <property type="component" value="Unassembled WGS sequence"/>
</dbReference>
<organism evidence="2 3">
    <name type="scientific">Mucilaginibacter gynuensis</name>
    <dbReference type="NCBI Taxonomy" id="1302236"/>
    <lineage>
        <taxon>Bacteria</taxon>
        <taxon>Pseudomonadati</taxon>
        <taxon>Bacteroidota</taxon>
        <taxon>Sphingobacteriia</taxon>
        <taxon>Sphingobacteriales</taxon>
        <taxon>Sphingobacteriaceae</taxon>
        <taxon>Mucilaginibacter</taxon>
    </lineage>
</organism>
<sequence>MEEINYPLLIVVVVLAVGLLVWLIMRNQKDEKSLEKAIIQTEIKDAEEQEAHKNNDADKEQ</sequence>
<gene>
    <name evidence="2" type="ORF">GCM10023149_14560</name>
</gene>